<dbReference type="Gene3D" id="3.30.2310.20">
    <property type="entry name" value="RelE-like"/>
    <property type="match status" value="1"/>
</dbReference>
<dbReference type="RefSeq" id="WP_082743014.1">
    <property type="nucleotide sequence ID" value="NZ_AP014706.1"/>
</dbReference>
<geneLocation type="plasmid" evidence="4">
    <name>pMaq22A_2p DNA</name>
</geneLocation>
<dbReference type="AlphaFoldDB" id="A0A0C6G1T7"/>
<accession>A0A0C6G1T7</accession>
<keyword evidence="2" id="KW-0472">Membrane</keyword>
<dbReference type="PATRIC" id="fig|270351.10.peg.7090"/>
<keyword evidence="2" id="KW-1133">Transmembrane helix</keyword>
<dbReference type="KEGG" id="maqu:Maq22A_2p40840"/>
<dbReference type="OrthoDB" id="7173315at2"/>
<keyword evidence="2" id="KW-0812">Transmembrane</keyword>
<evidence type="ECO:0000313" key="3">
    <source>
        <dbReference type="EMBL" id="BAQ49955.1"/>
    </source>
</evidence>
<sequence>MSGYVLMPAAQADVAKIRDYTAEQWSREQATLYICAIQEACEGLASGMRISRPVDVQPAYLKSTSNRTSSYPGGTAMGWLPWFAFFTAAWMWSGIFDNKTIPYSYQTTSG</sequence>
<dbReference type="InterPro" id="IPR007712">
    <property type="entry name" value="RelE/ParE_toxin"/>
</dbReference>
<feature type="transmembrane region" description="Helical" evidence="2">
    <location>
        <begin position="79"/>
        <end position="96"/>
    </location>
</feature>
<dbReference type="Pfam" id="PF05016">
    <property type="entry name" value="ParE_toxin"/>
    <property type="match status" value="1"/>
</dbReference>
<reference evidence="4" key="2">
    <citation type="submission" date="2015-01" db="EMBL/GenBank/DDBJ databases">
        <title>Complete genome sequence of Methylobacterium aquaticum strain 22A.</title>
        <authorList>
            <person name="Tani A."/>
            <person name="Ogura Y."/>
            <person name="Hayashi T."/>
        </authorList>
    </citation>
    <scope>NUCLEOTIDE SEQUENCE [LARGE SCALE GENOMIC DNA]</scope>
    <source>
        <strain evidence="4">MA-22A</strain>
        <plasmid evidence="4">Plasmid pMaq22A_2p DNA</plasmid>
    </source>
</reference>
<gene>
    <name evidence="3" type="primary">parE</name>
    <name evidence="3" type="ORF">Maq22A_2p40840</name>
</gene>
<proteinExistence type="predicted"/>
<dbReference type="InterPro" id="IPR035093">
    <property type="entry name" value="RelE/ParE_toxin_dom_sf"/>
</dbReference>
<name>A0A0C6G1T7_9HYPH</name>
<evidence type="ECO:0000313" key="4">
    <source>
        <dbReference type="Proteomes" id="UP000061432"/>
    </source>
</evidence>
<evidence type="ECO:0000256" key="1">
    <source>
        <dbReference type="ARBA" id="ARBA00022649"/>
    </source>
</evidence>
<keyword evidence="1" id="KW-1277">Toxin-antitoxin system</keyword>
<organism evidence="3 4">
    <name type="scientific">Methylobacterium aquaticum</name>
    <dbReference type="NCBI Taxonomy" id="270351"/>
    <lineage>
        <taxon>Bacteria</taxon>
        <taxon>Pseudomonadati</taxon>
        <taxon>Pseudomonadota</taxon>
        <taxon>Alphaproteobacteria</taxon>
        <taxon>Hyphomicrobiales</taxon>
        <taxon>Methylobacteriaceae</taxon>
        <taxon>Methylobacterium</taxon>
    </lineage>
</organism>
<reference evidence="3 4" key="1">
    <citation type="journal article" date="2015" name="Genome Announc.">
        <title>Complete Genome Sequence of Methylobacterium aquaticum Strain 22A, Isolated from Racomitrium japonicum Moss.</title>
        <authorList>
            <person name="Tani A."/>
            <person name="Ogura Y."/>
            <person name="Hayashi T."/>
            <person name="Kimbara K."/>
        </authorList>
    </citation>
    <scope>NUCLEOTIDE SEQUENCE [LARGE SCALE GENOMIC DNA]</scope>
    <source>
        <strain evidence="3 4">MA-22A</strain>
        <plasmid evidence="4">Plasmid pMaq22A_2p DNA</plasmid>
    </source>
</reference>
<dbReference type="EMBL" id="AP014706">
    <property type="protein sequence ID" value="BAQ49955.1"/>
    <property type="molecule type" value="Genomic_DNA"/>
</dbReference>
<keyword evidence="3" id="KW-0614">Plasmid</keyword>
<dbReference type="Proteomes" id="UP000061432">
    <property type="component" value="Plasmid pMaq22A_2p"/>
</dbReference>
<protein>
    <submittedName>
        <fullName evidence="3">Plasmid stabilization system protein</fullName>
    </submittedName>
</protein>
<evidence type="ECO:0000256" key="2">
    <source>
        <dbReference type="SAM" id="Phobius"/>
    </source>
</evidence>